<dbReference type="EMBL" id="KK820472">
    <property type="protein sequence ID" value="KFQ39902.1"/>
    <property type="molecule type" value="Genomic_DNA"/>
</dbReference>
<dbReference type="Proteomes" id="UP000053369">
    <property type="component" value="Unassembled WGS sequence"/>
</dbReference>
<evidence type="ECO:0008006" key="3">
    <source>
        <dbReference type="Google" id="ProtNLM"/>
    </source>
</evidence>
<protein>
    <recommendedName>
        <fullName evidence="3">Nidogen G2 beta-barrel domain-containing protein</fullName>
    </recommendedName>
</protein>
<accession>A0A091RKZ0</accession>
<gene>
    <name evidence="1" type="ORF">N332_01993</name>
</gene>
<proteinExistence type="predicted"/>
<reference evidence="1 2" key="1">
    <citation type="submission" date="2014-04" db="EMBL/GenBank/DDBJ databases">
        <title>Genome evolution of avian class.</title>
        <authorList>
            <person name="Zhang G."/>
            <person name="Li C."/>
        </authorList>
    </citation>
    <scope>NUCLEOTIDE SEQUENCE [LARGE SCALE GENOMIC DNA]</scope>
    <source>
        <strain evidence="1">BGI_N332</strain>
    </source>
</reference>
<evidence type="ECO:0000313" key="1">
    <source>
        <dbReference type="EMBL" id="KFQ39902.1"/>
    </source>
</evidence>
<keyword evidence="2" id="KW-1185">Reference proteome</keyword>
<feature type="non-terminal residue" evidence="1">
    <location>
        <position position="44"/>
    </location>
</feature>
<feature type="non-terminal residue" evidence="1">
    <location>
        <position position="1"/>
    </location>
</feature>
<name>A0A091RKZ0_9AVES</name>
<dbReference type="AlphaFoldDB" id="A0A091RKZ0"/>
<organism evidence="1 2">
    <name type="scientific">Mesitornis unicolor</name>
    <name type="common">brown roatelo</name>
    <dbReference type="NCBI Taxonomy" id="54374"/>
    <lineage>
        <taxon>Eukaryota</taxon>
        <taxon>Metazoa</taxon>
        <taxon>Chordata</taxon>
        <taxon>Craniata</taxon>
        <taxon>Vertebrata</taxon>
        <taxon>Euteleostomi</taxon>
        <taxon>Archelosauria</taxon>
        <taxon>Archosauria</taxon>
        <taxon>Dinosauria</taxon>
        <taxon>Saurischia</taxon>
        <taxon>Theropoda</taxon>
        <taxon>Coelurosauria</taxon>
        <taxon>Aves</taxon>
        <taxon>Neognathae</taxon>
        <taxon>Neoaves</taxon>
        <taxon>Columbimorphae</taxon>
        <taxon>Mesitornithiformes</taxon>
        <taxon>Mesitornithidae</taxon>
        <taxon>Mesitornis</taxon>
    </lineage>
</organism>
<evidence type="ECO:0000313" key="2">
    <source>
        <dbReference type="Proteomes" id="UP000053369"/>
    </source>
</evidence>
<sequence length="44" mass="5250">NGLKLHQGRFSLTIRRNFFAVRVVKHWKRLPREVVDSASLELFK</sequence>